<comment type="caution">
    <text evidence="13">The sequence shown here is derived from an EMBL/GenBank/DDBJ whole genome shotgun (WGS) entry which is preliminary data.</text>
</comment>
<dbReference type="Pfam" id="PF02475">
    <property type="entry name" value="TRM5-TYW2_MTfase"/>
    <property type="match status" value="1"/>
</dbReference>
<dbReference type="GO" id="GO:0002939">
    <property type="term" value="P:tRNA N1-guanine methylation"/>
    <property type="evidence" value="ECO:0007669"/>
    <property type="project" value="TreeGrafter"/>
</dbReference>
<dbReference type="HAMAP" id="MF_03152">
    <property type="entry name" value="TRM5"/>
    <property type="match status" value="1"/>
</dbReference>
<dbReference type="InterPro" id="IPR030382">
    <property type="entry name" value="MeTrfase_TRM5/TYW2"/>
</dbReference>
<dbReference type="InterPro" id="IPR056744">
    <property type="entry name" value="TRM5/TYW2-like_N"/>
</dbReference>
<feature type="domain" description="SAM-dependent methyltransferase TRM5/TYW2-type" evidence="12">
    <location>
        <begin position="176"/>
        <end position="516"/>
    </location>
</feature>
<keyword evidence="14" id="KW-1185">Reference proteome</keyword>
<dbReference type="GO" id="GO:0005634">
    <property type="term" value="C:nucleus"/>
    <property type="evidence" value="ECO:0007669"/>
    <property type="project" value="UniProtKB-SubCell"/>
</dbReference>
<dbReference type="InterPro" id="IPR029063">
    <property type="entry name" value="SAM-dependent_MTases_sf"/>
</dbReference>
<feature type="region of interest" description="Disordered" evidence="11">
    <location>
        <begin position="362"/>
        <end position="398"/>
    </location>
</feature>
<name>A0A2B7Y1S6_POLH7</name>
<keyword evidence="7 10" id="KW-0496">Mitochondrion</keyword>
<dbReference type="PANTHER" id="PTHR23245">
    <property type="entry name" value="TRNA METHYLTRANSFERASE"/>
    <property type="match status" value="1"/>
</dbReference>
<evidence type="ECO:0000313" key="14">
    <source>
        <dbReference type="Proteomes" id="UP000224634"/>
    </source>
</evidence>
<feature type="binding site" evidence="10">
    <location>
        <begin position="333"/>
        <end position="334"/>
    </location>
    <ligand>
        <name>S-adenosyl-L-methionine</name>
        <dbReference type="ChEBI" id="CHEBI:59789"/>
    </ligand>
</feature>
<evidence type="ECO:0000256" key="11">
    <source>
        <dbReference type="SAM" id="MobiDB-lite"/>
    </source>
</evidence>
<sequence>MEPAVSKAPSTSPASIPASTLDSHCTNAPDMFRPPVNRAMRLLDRSFFQKTVPLAAARVFELKELNNISKRLLKSKDLLVEQRIIPARVLESDRTEPYPWMSEKKQKGDKRCLLLRHGIKVDDKSTWSPTLQDLVDARSIELHPFPLKLDYSYWQYGDIIAAILPEKEMEEPPVGYSQVGHVAHFNFRNHVLPYRYLVGEILIDKANNIRSVINKVDDVGSTNQFRTFEYELLAGDPDMNVIVHEQKCEFAFDFAKVYWNPRLGTEHERMVRKLKQGEAVCDVMAGVGPFAMPAGKKKVFVRANDLNPHGYRQMQYIIERNKVEDFVKGYNMDGREFIKKATKSLYTEKRAEVVVTMKQKLPLTQQQQQHQQQKEQKQQSRKSKDGDRSPSPPSRRMLFKTTTLTCPRTFDHYIMNLPASAIEFLDAFIGLYAGEQSLFQPTTDRKLPLIHVYCFSTNSADISIDHRDICERVSERLGFTITPEDIGSEERELEIHGVRLVSPSKRMFCASFRLPAEVAFKEVQEEE</sequence>
<keyword evidence="6 10" id="KW-0819">tRNA processing</keyword>
<evidence type="ECO:0000256" key="7">
    <source>
        <dbReference type="ARBA" id="ARBA00023128"/>
    </source>
</evidence>
<feature type="region of interest" description="Disordered" evidence="11">
    <location>
        <begin position="1"/>
        <end position="27"/>
    </location>
</feature>
<evidence type="ECO:0000256" key="2">
    <source>
        <dbReference type="ARBA" id="ARBA00022490"/>
    </source>
</evidence>
<evidence type="ECO:0000256" key="9">
    <source>
        <dbReference type="ARBA" id="ARBA00047783"/>
    </source>
</evidence>
<dbReference type="InterPro" id="IPR025792">
    <property type="entry name" value="tRNA_Gua_MeTrfase_euk"/>
</dbReference>
<accession>A0A2B7Y1S6</accession>
<proteinExistence type="inferred from homology"/>
<keyword evidence="2 10" id="KW-0963">Cytoplasm</keyword>
<evidence type="ECO:0000313" key="13">
    <source>
        <dbReference type="EMBL" id="PGH14667.1"/>
    </source>
</evidence>
<dbReference type="FunFam" id="3.30.300.110:FF:000001">
    <property type="entry name" value="tRNA (guanine(37)-N1)-methyltransferase"/>
    <property type="match status" value="1"/>
</dbReference>
<evidence type="ECO:0000259" key="12">
    <source>
        <dbReference type="PROSITE" id="PS51684"/>
    </source>
</evidence>
<dbReference type="GO" id="GO:0070901">
    <property type="term" value="P:mitochondrial tRNA methylation"/>
    <property type="evidence" value="ECO:0007669"/>
    <property type="project" value="TreeGrafter"/>
</dbReference>
<comment type="catalytic activity">
    <reaction evidence="9 10">
        <text>guanosine(37) in tRNA + S-adenosyl-L-methionine = N(1)-methylguanosine(37) in tRNA + S-adenosyl-L-homocysteine + H(+)</text>
        <dbReference type="Rhea" id="RHEA:36899"/>
        <dbReference type="Rhea" id="RHEA-COMP:10145"/>
        <dbReference type="Rhea" id="RHEA-COMP:10147"/>
        <dbReference type="ChEBI" id="CHEBI:15378"/>
        <dbReference type="ChEBI" id="CHEBI:57856"/>
        <dbReference type="ChEBI" id="CHEBI:59789"/>
        <dbReference type="ChEBI" id="CHEBI:73542"/>
        <dbReference type="ChEBI" id="CHEBI:74269"/>
        <dbReference type="EC" id="2.1.1.228"/>
    </reaction>
</comment>
<keyword evidence="5 10" id="KW-0949">S-adenosyl-L-methionine</keyword>
<dbReference type="STRING" id="1447883.A0A2B7Y1S6"/>
<dbReference type="EC" id="2.1.1.228" evidence="10"/>
<dbReference type="InterPro" id="IPR056743">
    <property type="entry name" value="TRM5-TYW2-like_MTfase"/>
</dbReference>
<dbReference type="OrthoDB" id="408788at2759"/>
<organism evidence="13 14">
    <name type="scientific">Polytolypa hystricis (strain UAMH7299)</name>
    <dbReference type="NCBI Taxonomy" id="1447883"/>
    <lineage>
        <taxon>Eukaryota</taxon>
        <taxon>Fungi</taxon>
        <taxon>Dikarya</taxon>
        <taxon>Ascomycota</taxon>
        <taxon>Pezizomycotina</taxon>
        <taxon>Eurotiomycetes</taxon>
        <taxon>Eurotiomycetidae</taxon>
        <taxon>Onygenales</taxon>
        <taxon>Onygenales incertae sedis</taxon>
        <taxon>Polytolypa</taxon>
    </lineage>
</organism>
<comment type="function">
    <text evidence="10">Specifically methylates the N1 position of guanosine-37 in various cytoplasmic and mitochondrial tRNAs. Methylation is not dependent on the nature of the nucleoside 5' of the target nucleoside. This is the first step in the biosynthesis of wybutosine (yW), a modified base adjacent to the anticodon of tRNAs and required for accurate decoding.</text>
</comment>
<comment type="similarity">
    <text evidence="10">Belongs to the TRM5 / TYW2 family.</text>
</comment>
<evidence type="ECO:0000256" key="6">
    <source>
        <dbReference type="ARBA" id="ARBA00022694"/>
    </source>
</evidence>
<keyword evidence="3 10" id="KW-0489">Methyltransferase</keyword>
<comment type="similarity">
    <text evidence="1">Belongs to the class I-like SAM-binding methyltransferase superfamily. TRM5/TYW2 family.</text>
</comment>
<evidence type="ECO:0000256" key="4">
    <source>
        <dbReference type="ARBA" id="ARBA00022679"/>
    </source>
</evidence>
<dbReference type="GO" id="GO:0005759">
    <property type="term" value="C:mitochondrial matrix"/>
    <property type="evidence" value="ECO:0007669"/>
    <property type="project" value="UniProtKB-SubCell"/>
</dbReference>
<evidence type="ECO:0000256" key="3">
    <source>
        <dbReference type="ARBA" id="ARBA00022603"/>
    </source>
</evidence>
<feature type="compositionally biased region" description="Basic and acidic residues" evidence="11">
    <location>
        <begin position="372"/>
        <end position="388"/>
    </location>
</feature>
<reference evidence="13 14" key="1">
    <citation type="submission" date="2017-10" db="EMBL/GenBank/DDBJ databases">
        <title>Comparative genomics in systemic dimorphic fungi from Ajellomycetaceae.</title>
        <authorList>
            <person name="Munoz J.F."/>
            <person name="Mcewen J.G."/>
            <person name="Clay O.K."/>
            <person name="Cuomo C.A."/>
        </authorList>
    </citation>
    <scope>NUCLEOTIDE SEQUENCE [LARGE SCALE GENOMIC DNA]</scope>
    <source>
        <strain evidence="13 14">UAMH7299</strain>
    </source>
</reference>
<evidence type="ECO:0000256" key="1">
    <source>
        <dbReference type="ARBA" id="ARBA00009775"/>
    </source>
</evidence>
<dbReference type="GO" id="GO:0052906">
    <property type="term" value="F:tRNA (guanine(37)-N1)-methyltransferase activity"/>
    <property type="evidence" value="ECO:0007669"/>
    <property type="project" value="UniProtKB-UniRule"/>
</dbReference>
<evidence type="ECO:0000256" key="10">
    <source>
        <dbReference type="HAMAP-Rule" id="MF_03152"/>
    </source>
</evidence>
<keyword evidence="8 10" id="KW-0539">Nucleus</keyword>
<keyword evidence="4 10" id="KW-0808">Transferase</keyword>
<dbReference type="SUPFAM" id="SSF53335">
    <property type="entry name" value="S-adenosyl-L-methionine-dependent methyltransferases"/>
    <property type="match status" value="1"/>
</dbReference>
<dbReference type="EMBL" id="PDNA01000091">
    <property type="protein sequence ID" value="PGH14667.1"/>
    <property type="molecule type" value="Genomic_DNA"/>
</dbReference>
<dbReference type="Proteomes" id="UP000224634">
    <property type="component" value="Unassembled WGS sequence"/>
</dbReference>
<feature type="binding site" evidence="10">
    <location>
        <position position="416"/>
    </location>
    <ligand>
        <name>S-adenosyl-L-methionine</name>
        <dbReference type="ChEBI" id="CHEBI:59789"/>
    </ligand>
</feature>
<dbReference type="Gene3D" id="3.40.50.150">
    <property type="entry name" value="Vaccinia Virus protein VP39"/>
    <property type="match status" value="1"/>
</dbReference>
<feature type="compositionally biased region" description="Low complexity" evidence="11">
    <location>
        <begin position="1"/>
        <end position="19"/>
    </location>
</feature>
<evidence type="ECO:0000256" key="8">
    <source>
        <dbReference type="ARBA" id="ARBA00023242"/>
    </source>
</evidence>
<evidence type="ECO:0000256" key="5">
    <source>
        <dbReference type="ARBA" id="ARBA00022691"/>
    </source>
</evidence>
<dbReference type="PANTHER" id="PTHR23245:SF36">
    <property type="entry name" value="TRNA (GUANINE(37)-N1)-METHYLTRANSFERASE"/>
    <property type="match status" value="1"/>
</dbReference>
<feature type="binding site" evidence="10">
    <location>
        <begin position="305"/>
        <end position="306"/>
    </location>
    <ligand>
        <name>S-adenosyl-L-methionine</name>
        <dbReference type="ChEBI" id="CHEBI:59789"/>
    </ligand>
</feature>
<dbReference type="PROSITE" id="PS51684">
    <property type="entry name" value="SAM_MT_TRM5_TYW2"/>
    <property type="match status" value="1"/>
</dbReference>
<feature type="compositionally biased region" description="Low complexity" evidence="11">
    <location>
        <begin position="362"/>
        <end position="371"/>
    </location>
</feature>
<dbReference type="AlphaFoldDB" id="A0A2B7Y1S6"/>
<protein>
    <recommendedName>
        <fullName evidence="10">tRNA (guanine(37)-N1)-methyltransferase</fullName>
        <ecNumber evidence="10">2.1.1.228</ecNumber>
    </recommendedName>
    <alternativeName>
        <fullName evidence="10">M1G-methyltransferase</fullName>
    </alternativeName>
    <alternativeName>
        <fullName evidence="10">tRNA [GM37] methyltransferase</fullName>
    </alternativeName>
    <alternativeName>
        <fullName evidence="10">tRNA methyltransferase 5</fullName>
    </alternativeName>
</protein>
<comment type="subunit">
    <text evidence="10">Monomer.</text>
</comment>
<comment type="subcellular location">
    <subcellularLocation>
        <location evidence="10">Mitochondrion matrix</location>
    </subcellularLocation>
    <subcellularLocation>
        <location evidence="10">Nucleus</location>
    </subcellularLocation>
    <subcellularLocation>
        <location evidence="10">Cytoplasm</location>
    </subcellularLocation>
    <text evidence="10">Predominantly in the mitochondria and in the nucleus.</text>
</comment>
<gene>
    <name evidence="10" type="primary">TRM5</name>
    <name evidence="13" type="ORF">AJ80_05848</name>
</gene>
<dbReference type="Pfam" id="PF25133">
    <property type="entry name" value="TYW2_N_2"/>
    <property type="match status" value="1"/>
</dbReference>
<feature type="binding site" evidence="10">
    <location>
        <position position="267"/>
    </location>
    <ligand>
        <name>S-adenosyl-L-methionine</name>
        <dbReference type="ChEBI" id="CHEBI:59789"/>
    </ligand>
</feature>
<dbReference type="Gene3D" id="3.30.300.110">
    <property type="entry name" value="Met-10+ protein-like domains"/>
    <property type="match status" value="1"/>
</dbReference>